<dbReference type="STRING" id="574650.SAMN04487966_103239"/>
<dbReference type="EMBL" id="FPCG01000003">
    <property type="protein sequence ID" value="SFV22172.1"/>
    <property type="molecule type" value="Genomic_DNA"/>
</dbReference>
<dbReference type="AlphaFoldDB" id="A0A1I7MJR3"/>
<evidence type="ECO:0000313" key="2">
    <source>
        <dbReference type="EMBL" id="SFV22172.1"/>
    </source>
</evidence>
<dbReference type="CDD" id="cd12797">
    <property type="entry name" value="M23_peptidase"/>
    <property type="match status" value="1"/>
</dbReference>
<dbReference type="InterPro" id="IPR011055">
    <property type="entry name" value="Dup_hybrid_motif"/>
</dbReference>
<reference evidence="2 3" key="1">
    <citation type="submission" date="2016-10" db="EMBL/GenBank/DDBJ databases">
        <authorList>
            <person name="de Groot N.N."/>
        </authorList>
    </citation>
    <scope>NUCLEOTIDE SEQUENCE [LARGE SCALE GENOMIC DNA]</scope>
    <source>
        <strain evidence="2 3">CGMCC 1.7054</strain>
    </source>
</reference>
<protein>
    <submittedName>
        <fullName evidence="2">Peptidase family M23</fullName>
    </submittedName>
</protein>
<accession>A0A1I7MJR3</accession>
<gene>
    <name evidence="2" type="ORF">SAMN04487966_103239</name>
</gene>
<dbReference type="GO" id="GO:0004222">
    <property type="term" value="F:metalloendopeptidase activity"/>
    <property type="evidence" value="ECO:0007669"/>
    <property type="project" value="TreeGrafter"/>
</dbReference>
<dbReference type="PANTHER" id="PTHR21666:SF270">
    <property type="entry name" value="MUREIN HYDROLASE ACTIVATOR ENVC"/>
    <property type="match status" value="1"/>
</dbReference>
<dbReference type="RefSeq" id="WP_245760620.1">
    <property type="nucleotide sequence ID" value="NZ_FPCG01000003.1"/>
</dbReference>
<evidence type="ECO:0000313" key="3">
    <source>
        <dbReference type="Proteomes" id="UP000198881"/>
    </source>
</evidence>
<dbReference type="Proteomes" id="UP000198881">
    <property type="component" value="Unassembled WGS sequence"/>
</dbReference>
<name>A0A1I7MJR3_9MICC</name>
<dbReference type="PANTHER" id="PTHR21666">
    <property type="entry name" value="PEPTIDASE-RELATED"/>
    <property type="match status" value="1"/>
</dbReference>
<proteinExistence type="predicted"/>
<dbReference type="SUPFAM" id="SSF51261">
    <property type="entry name" value="Duplicated hybrid motif"/>
    <property type="match status" value="1"/>
</dbReference>
<evidence type="ECO:0000259" key="1">
    <source>
        <dbReference type="Pfam" id="PF01551"/>
    </source>
</evidence>
<organism evidence="2 3">
    <name type="scientific">Micrococcus terreus</name>
    <dbReference type="NCBI Taxonomy" id="574650"/>
    <lineage>
        <taxon>Bacteria</taxon>
        <taxon>Bacillati</taxon>
        <taxon>Actinomycetota</taxon>
        <taxon>Actinomycetes</taxon>
        <taxon>Micrococcales</taxon>
        <taxon>Micrococcaceae</taxon>
        <taxon>Micrococcus</taxon>
    </lineage>
</organism>
<sequence length="206" mass="21834">MSTALEIHYPFTGRWLVQNSPANRVPSHGTELFATAHAIDFVPVDEQGRTASVRLRSLVRTEPPESFPGFGAPILAPVAGTVVSAHDSVPDHHAHRGLPSLSYALTQRRRLADGWAGLAGNHVIIRVSERGTFVALCHLQRGSVRVSVGEIVRTGQPVGACGNSGNSTEPHLHLQAQDAPDPAAAAAVPFTLQGSVPRNGQIVHVP</sequence>
<feature type="domain" description="M23ase beta-sheet core" evidence="1">
    <location>
        <begin position="114"/>
        <end position="177"/>
    </location>
</feature>
<dbReference type="Pfam" id="PF01551">
    <property type="entry name" value="Peptidase_M23"/>
    <property type="match status" value="1"/>
</dbReference>
<dbReference type="InterPro" id="IPR050570">
    <property type="entry name" value="Cell_wall_metabolism_enzyme"/>
</dbReference>
<keyword evidence="3" id="KW-1185">Reference proteome</keyword>
<dbReference type="Gene3D" id="2.70.70.10">
    <property type="entry name" value="Glucose Permease (Domain IIA)"/>
    <property type="match status" value="1"/>
</dbReference>
<dbReference type="InterPro" id="IPR016047">
    <property type="entry name" value="M23ase_b-sheet_dom"/>
</dbReference>